<feature type="region of interest" description="Disordered" evidence="9">
    <location>
        <begin position="2223"/>
        <end position="2250"/>
    </location>
</feature>
<feature type="domain" description="Ig-like" evidence="11">
    <location>
        <begin position="1531"/>
        <end position="1670"/>
    </location>
</feature>
<dbReference type="PROSITE" id="PS00108">
    <property type="entry name" value="PROTEIN_KINASE_ST"/>
    <property type="match status" value="2"/>
</dbReference>
<dbReference type="PROSITE" id="PS50835">
    <property type="entry name" value="IG_LIKE"/>
    <property type="match status" value="8"/>
</dbReference>
<evidence type="ECO:0000256" key="9">
    <source>
        <dbReference type="SAM" id="MobiDB-lite"/>
    </source>
</evidence>
<reference evidence="14" key="3">
    <citation type="journal article" date="2014" name="Nature">
        <title>Elephant shark genome provides unique insights into gnathostome evolution.</title>
        <authorList>
            <consortium name="International Elephant Shark Genome Sequencing Consortium"/>
            <person name="Venkatesh B."/>
            <person name="Lee A.P."/>
            <person name="Ravi V."/>
            <person name="Maurya A.K."/>
            <person name="Lian M.M."/>
            <person name="Swann J.B."/>
            <person name="Ohta Y."/>
            <person name="Flajnik M.F."/>
            <person name="Sutoh Y."/>
            <person name="Kasahara M."/>
            <person name="Hoon S."/>
            <person name="Gangu V."/>
            <person name="Roy S.W."/>
            <person name="Irimia M."/>
            <person name="Korzh V."/>
            <person name="Kondrychyn I."/>
            <person name="Lim Z.W."/>
            <person name="Tay B.H."/>
            <person name="Tohari S."/>
            <person name="Kong K.W."/>
            <person name="Ho S."/>
            <person name="Lorente-Galdos B."/>
            <person name="Quilez J."/>
            <person name="Marques-Bonet T."/>
            <person name="Raney B.J."/>
            <person name="Ingham P.W."/>
            <person name="Tay A."/>
            <person name="Hillier L.W."/>
            <person name="Minx P."/>
            <person name="Boehm T."/>
            <person name="Wilson R.K."/>
            <person name="Brenner S."/>
            <person name="Warren W.C."/>
        </authorList>
    </citation>
    <scope>NUCLEOTIDE SEQUENCE [LARGE SCALE GENOMIC DNA]</scope>
</reference>
<keyword evidence="14" id="KW-1185">Reference proteome</keyword>
<dbReference type="FunFam" id="2.60.40.10:FF:000541">
    <property type="entry name" value="striated muscle preferentially expressed protein kinase"/>
    <property type="match status" value="1"/>
</dbReference>
<reference evidence="14" key="2">
    <citation type="journal article" date="2007" name="PLoS Biol.">
        <title>Survey sequencing and comparative analysis of the elephant shark (Callorhinchus milii) genome.</title>
        <authorList>
            <person name="Venkatesh B."/>
            <person name="Kirkness E.F."/>
            <person name="Loh Y.H."/>
            <person name="Halpern A.L."/>
            <person name="Lee A.P."/>
            <person name="Johnson J."/>
            <person name="Dandona N."/>
            <person name="Viswanathan L.D."/>
            <person name="Tay A."/>
            <person name="Venter J.C."/>
            <person name="Strausberg R.L."/>
            <person name="Brenner S."/>
        </authorList>
    </citation>
    <scope>NUCLEOTIDE SEQUENCE [LARGE SCALE GENOMIC DNA]</scope>
</reference>
<feature type="region of interest" description="Disordered" evidence="9">
    <location>
        <begin position="753"/>
        <end position="801"/>
    </location>
</feature>
<protein>
    <submittedName>
        <fullName evidence="13">Striated muscle enriched protein kinase b</fullName>
    </submittedName>
</protein>
<comment type="subcellular location">
    <subcellularLocation>
        <location evidence="1">Cytoplasm</location>
        <location evidence="1">Myofibril</location>
    </subcellularLocation>
</comment>
<dbReference type="OMA" id="NEAQYCK"/>
<feature type="domain" description="Ig-like" evidence="11">
    <location>
        <begin position="964"/>
        <end position="1065"/>
    </location>
</feature>
<feature type="compositionally biased region" description="Basic residues" evidence="9">
    <location>
        <begin position="768"/>
        <end position="778"/>
    </location>
</feature>
<proteinExistence type="inferred from homology"/>
<feature type="domain" description="Ig-like" evidence="11">
    <location>
        <begin position="46"/>
        <end position="127"/>
    </location>
</feature>
<evidence type="ECO:0000256" key="2">
    <source>
        <dbReference type="ARBA" id="ARBA00006692"/>
    </source>
</evidence>
<feature type="compositionally biased region" description="Basic and acidic residues" evidence="9">
    <location>
        <begin position="1"/>
        <end position="18"/>
    </location>
</feature>
<feature type="region of interest" description="Disordered" evidence="9">
    <location>
        <begin position="2271"/>
        <end position="2332"/>
    </location>
</feature>
<evidence type="ECO:0000256" key="8">
    <source>
        <dbReference type="PROSITE-ProRule" id="PRU10141"/>
    </source>
</evidence>
<reference evidence="14" key="1">
    <citation type="journal article" date="2006" name="Science">
        <title>Ancient noncoding elements conserved in the human genome.</title>
        <authorList>
            <person name="Venkatesh B."/>
            <person name="Kirkness E.F."/>
            <person name="Loh Y.H."/>
            <person name="Halpern A.L."/>
            <person name="Lee A.P."/>
            <person name="Johnson J."/>
            <person name="Dandona N."/>
            <person name="Viswanathan L.D."/>
            <person name="Tay A."/>
            <person name="Venter J.C."/>
            <person name="Strausberg R.L."/>
            <person name="Brenner S."/>
        </authorList>
    </citation>
    <scope>NUCLEOTIDE SEQUENCE [LARGE SCALE GENOMIC DNA]</scope>
</reference>
<dbReference type="InterPro" id="IPR036116">
    <property type="entry name" value="FN3_sf"/>
</dbReference>
<feature type="region of interest" description="Disordered" evidence="9">
    <location>
        <begin position="2603"/>
        <end position="2622"/>
    </location>
</feature>
<dbReference type="GO" id="GO:0004674">
    <property type="term" value="F:protein serine/threonine kinase activity"/>
    <property type="evidence" value="ECO:0007669"/>
    <property type="project" value="UniProtKB-KW"/>
</dbReference>
<dbReference type="InterPro" id="IPR003598">
    <property type="entry name" value="Ig_sub2"/>
</dbReference>
<accession>A0A4W3I0W5</accession>
<dbReference type="InterPro" id="IPR003961">
    <property type="entry name" value="FN3_dom"/>
</dbReference>
<keyword evidence="4 8" id="KW-0547">Nucleotide-binding</keyword>
<dbReference type="FunFam" id="2.60.40.10:FF:000145">
    <property type="entry name" value="Myosin light chain kinase, smooth muscle"/>
    <property type="match status" value="1"/>
</dbReference>
<dbReference type="InParanoid" id="A0A4W3I0W5"/>
<dbReference type="InterPro" id="IPR017441">
    <property type="entry name" value="Protein_kinase_ATP_BS"/>
</dbReference>
<feature type="compositionally biased region" description="Polar residues" evidence="9">
    <location>
        <begin position="3345"/>
        <end position="3362"/>
    </location>
</feature>
<feature type="region of interest" description="Disordered" evidence="9">
    <location>
        <begin position="2462"/>
        <end position="2487"/>
    </location>
</feature>
<evidence type="ECO:0000256" key="6">
    <source>
        <dbReference type="ARBA" id="ARBA00023157"/>
    </source>
</evidence>
<keyword evidence="3" id="KW-0677">Repeat</keyword>
<dbReference type="Gene3D" id="2.60.40.10">
    <property type="entry name" value="Immunoglobulins"/>
    <property type="match status" value="11"/>
</dbReference>
<feature type="domain" description="Ig-like" evidence="11">
    <location>
        <begin position="2958"/>
        <end position="3050"/>
    </location>
</feature>
<dbReference type="InterPro" id="IPR013783">
    <property type="entry name" value="Ig-like_fold"/>
</dbReference>
<evidence type="ECO:0000256" key="1">
    <source>
        <dbReference type="ARBA" id="ARBA00004657"/>
    </source>
</evidence>
<keyword evidence="7" id="KW-0393">Immunoglobulin domain</keyword>
<dbReference type="Gene3D" id="1.10.510.10">
    <property type="entry name" value="Transferase(Phosphotransferase) domain 1"/>
    <property type="match status" value="2"/>
</dbReference>
<feature type="compositionally biased region" description="Basic and acidic residues" evidence="9">
    <location>
        <begin position="753"/>
        <end position="767"/>
    </location>
</feature>
<feature type="compositionally biased region" description="Basic and acidic residues" evidence="9">
    <location>
        <begin position="2287"/>
        <end position="2311"/>
    </location>
</feature>
<dbReference type="PROSITE" id="PS50853">
    <property type="entry name" value="FN3"/>
    <property type="match status" value="2"/>
</dbReference>
<sequence>MHRAEARVTLRKGSEEVGRGPGSLAMPKPPPERPRGQAMAELFQPPTFLRKMKNAAIGTGCDIRLKVAVTGSPTPALSWFKNKWPVGQECEEYGALWIRDCKPADAGVYTCIARNRLGEARSSAVLAVLDLEDSEECAEDDTFETQKPVVLEESLGPKKQTVQRVPAGELESFMDMTSGSTPSSARTVQEHPPHSDGSWSQHSSMETAGTPSTGTSQGVVKEQLGIRLVQEAPTESPRDLSETGVVGGSSHPVWRDSMSQHHQGVQQETLRASSFPSASNPRQGPINPISIIPRPAPISLAPISSRPAPISPRPAHTSPASTSPRPSPISEPQQPVRGSVREIQTTPLTPRRKLITPVEYRDTVPEEFEAKVKKSRSDDYLTTDVAMEDSTCRLSPAPSRSGSRIFEKVKYFESFPERRRSFDLVDGQPWPGFRKCKSFDHMEQHEVRRRPSLSDLLDSEGRGLLRVEGGGPEQKRTVFKQKAASFDEQGKYAHRVHEIEFKISEELNRIKKNALSSMSKPQMKSPVLERALKRDLSARRVTVQRGEPSMMPKGARCVERVAEKAPKDTMLNSMRKPLQRGLATTSVSTEPDDLEVDGEKHQAQHPIINHIDQQDAQAGNTKVQDAGTGVVQEILGSCTLETQIQPSRSQLVVEQEGKASSTFQHQVPVNISAVQLKNSETLAHFKHRGSAQNLSQLPASSKQLRESLEKTRLNLDQEDSVPRLDIAPLCPANPSATPRPIIPRITIGERKDVEMEGKALRTTEGKSARKISRGKSKQLRPTSPETVDSSDDSYVSAGEEPLEPPVFEIPITDTMVTAGAEVLLKCIVTGTPMPEVIWKKDGEILGLGQTYLIKAEGERHTLLIQSASVLDGGLYSVSAANEVGLSSCSASVQIRADSGADRKLLTVPTELYSPITSDEEYLSPVEDPIDFTYKGRQALKVPEILSPLEALTSQGLIETHFKAPPIFEISLSDLVAVEGQNVSLTVSVQGEPKPIIYWLRNREPVKNDNRHYVLEGEKGKFHLNIVAVQRSDSGMYSCKAINEYGTKQCDGKLEVKARREDQTLTILAPARDNVVNAGESACFECLIQGPLDIDVDWLTKGKLVQPALLNCKMHFDGKKCKLLLNSVHEDDSGIYTCKVSTAKDEKTCNAQLSVAPSIQPLFTRKLEDVVVIEGRTARLDVKVSGTPPPSLMWMHFGEKVVESDNVRIVKDQGLHSLIITHAVSENEGEYSAIAQNPHGDAFCSAELYVEEPRAVVSSPMAKLEKMPSIPEEPETPENEVERFTMPDFIKPIHNIDVTEGKDAVLECQVTGLPYPTITWYHNGLKLESTEERRMTQYKDIHRLVIRTISHSHAGVYKSVIANKVGKATCYAHLYVSDVVPEPPDGPPVVLGVSGRTVTLKWNKPKKLDPSIDPDTLTYVIQSQVLGTAQWHVLKANIRGITFTIQSLNKGNQYLFRVQSTTSKSCSKPSATSEPVKLLDRGPYLEDAPCFVDKPDVVYAVENESVCITCTMNYVQANVCWTRNGVELLARPRVYELSMPDDDQHMLKIVKVDKAEVGEITCTASNEKGTDSCRIALELAEAPCYESIMEDIEVSVEETARFVVVVEGRPLPDINWYKDGKLLVESNHLSFVYDDNECSLVILNTTDADSGVYTCTARNLAGEVSCKAELTVLRGKRGNEESIDDEETILRKMRLLSDYYEVHQEIGRGAFSCIKRVTEKSSKVEFAAKFISFRAMTRSDAVRELQLISQLDHQNIVYFHDVFQKKNSLILLQELCSQEELFDRLIRKPAVWEEEIRDYIKQILDGISYLHQCNILHLDIKPDNILLADAGSESLRICDFGNAQEVTLGTSQYCNFGTPEYISPEIADHSPVSQVTDIWPVGVIAYIGLTGISPFFAENDKCTLFNIKNYNVAFEEKMFADLSREARSFVIKLLVKDKQRPNADECLQHPWVLSKSINTGKMISTDHLKMLVSRRKWQRSLINYKSSMVIRSIPDLLEDTSSHMGIGIPKHLKQNGASSVLSSSSDSDEIDEFPFIPMPLQMEFSSAWMSLNEIATEEEMVGKSDGGLGGRVTEEVIQAKVWEPVQSSPAPGHSLSLQIPRKPEEEVDIVKKKENGELKADGLGKVRIKITRKRSTEAEPLGSSDEESEPQKAEFPKRALRKGMTIESPDSFKADVVSRRRELRRGSSADSALALLGAQQVTDGTNKDESRELLELPGRLKKSVSMELPRRSPSPGRLEELSVQRRKASPSQEDYALKLELMRQRLLRGGSVDSKMSGLRGPLLEHLGIPDDPKKRTSSLERHIHRPPRPEKSAAQPRLTKAASSESAPSQDLIETRALRKSASFSQGEPTILHRRVGAPLELPVSQLDSRSASPDLVFALKESPSLSALTDPTKFDTSRPPTPVKLITTKELYRTPSPAEVQPVVPEVKSTEEKALMETPCMKIMIGRTAIITHSNLSAEPDLPESKSLTELPVPDIKSPNLQTVPGAEHRTPEVLKATKTEQPEVHSAKHRTNLIPVPSTHSAIPAAKDAWHAPAEQTPSQPVPMKLVSLSKPRDTSATGKQAHIVNAHPLGIVQQVVQHPAVFSRVSPKPEVNAEVRKDDGYQSRGLGEGGEQIPPDLNGGKLKMKSSSMSQCINIANIESEEVFEAKFKKTRDSSLTRSLKHLMRPKSEEKLQQTSKKEEQVYRPGPLGAPLQLTKEDERFFQKFTTGKSRSRSEQNIPEAVKDSSFLRKLSWRLKGAGGPSERKEEKVKENMAASGGVRKVSWPFGRSSSKERKAGGEEADEGRNVMATPNQEAELVKKEQKNSPATNVRKKIESTISGISLRFGRSRSEERTGSETSLPTPQDKVEGKEGKRAPFLSLLRRSSSEAASLKRVGIPQNQLAKQSPSAPSSESLQSETSTTSKQLCASPDGERRSRWDRWGLSRGRRDKATSQPNISLACEATSLLYHRSASDFPPVFHVKLKDQVLLEGDPLTLCTLPAGSPAPKITWVKDQKPLVSDDRIRIVSCSDGRELVTIMRTMKKDIGNYECVASSPLGTASSSCTASLARLPGQPGPPEIPQQYRSTALILWRASDTAGPCTYTLEQKLSGTEKWAIISAGISDCFYNATELVSGTHKFRVVCINKAGCGPYSQTSEKIVVEEDTPDVQPPSQPVSAEVTQTPTISPPSVFVSLPSVPIPLPSAPVSPPSTPISPPSASVSPPSLPIFPPSLPVSPPSLPVSPSSLPVSPSSLPVPPPSLPVSLPSLPVSLPSLPVSPLSLPVSPPSLPISPPSLPVSPSLAPVSQRSAPVSPPSAMISPLSAMISPTSAMISPPSAMITLTPARSSQAIPSPALIRPTRSVRAGQSATTSLSPISKTADGSASGLRHGVPQKPYTFMEEKARGRFGVVRECKENATGKLFMAKIIPYEAENKQAVLQEYEVLKALHHEKVMSLHEAYVTPRYLVLISENCLGRELLYSLIDRFRYSEDDVVGYIVQILNGLEYLHSRHIVHLDLKPDNIIVTYLNVIKLIDFGSAHIFNATVPKPLGHRVGTADYMSPEMLKGDAIGPPADIWGLGVLTYIMLSGRSPFAALDPAEVENKIKSAQFDITKCYPNASQNAALFLKKVLCMFPATRPSIRECHANAWLQDNYLMKLRRQTLTFTTTRLKEFLVYHQRKRSEQATRHKVLLRSYSSSTQPSGPK</sequence>
<feature type="region of interest" description="Disordered" evidence="9">
    <location>
        <begin position="230"/>
        <end position="354"/>
    </location>
</feature>
<dbReference type="FunFam" id="2.60.40.10:FF:000513">
    <property type="entry name" value="striated muscle preferentially expressed protein kinase"/>
    <property type="match status" value="1"/>
</dbReference>
<feature type="compositionally biased region" description="Low complexity" evidence="9">
    <location>
        <begin position="2885"/>
        <end position="2908"/>
    </location>
</feature>
<reference evidence="13" key="5">
    <citation type="submission" date="2025-09" db="UniProtKB">
        <authorList>
            <consortium name="Ensembl"/>
        </authorList>
    </citation>
    <scope>IDENTIFICATION</scope>
</reference>
<feature type="region of interest" description="Disordered" evidence="9">
    <location>
        <begin position="2739"/>
        <end position="2935"/>
    </location>
</feature>
<dbReference type="InterPro" id="IPR003599">
    <property type="entry name" value="Ig_sub"/>
</dbReference>
<feature type="region of interest" description="Disordered" evidence="9">
    <location>
        <begin position="1"/>
        <end position="36"/>
    </location>
</feature>
<dbReference type="GO" id="GO:0055013">
    <property type="term" value="P:cardiac muscle cell development"/>
    <property type="evidence" value="ECO:0007669"/>
    <property type="project" value="UniProtKB-ARBA"/>
</dbReference>
<reference evidence="13" key="4">
    <citation type="submission" date="2025-08" db="UniProtKB">
        <authorList>
            <consortium name="Ensembl"/>
        </authorList>
    </citation>
    <scope>IDENTIFICATION</scope>
</reference>
<feature type="domain" description="Fibronectin type-III" evidence="12">
    <location>
        <begin position="3055"/>
        <end position="3145"/>
    </location>
</feature>
<dbReference type="InterPro" id="IPR008271">
    <property type="entry name" value="Ser/Thr_kinase_AS"/>
</dbReference>
<feature type="compositionally biased region" description="Polar residues" evidence="9">
    <location>
        <begin position="175"/>
        <end position="187"/>
    </location>
</feature>
<dbReference type="FunFam" id="3.30.200.20:FF:000302">
    <property type="entry name" value="striated muscle preferentially expressed protein kinase"/>
    <property type="match status" value="1"/>
</dbReference>
<feature type="compositionally biased region" description="Basic and acidic residues" evidence="9">
    <location>
        <begin position="2669"/>
        <end position="2685"/>
    </location>
</feature>
<dbReference type="InterPro" id="IPR011009">
    <property type="entry name" value="Kinase-like_dom_sf"/>
</dbReference>
<dbReference type="SMART" id="SM00060">
    <property type="entry name" value="FN3"/>
    <property type="match status" value="2"/>
</dbReference>
<dbReference type="GO" id="GO:0030016">
    <property type="term" value="C:myofibril"/>
    <property type="evidence" value="ECO:0007669"/>
    <property type="project" value="UniProtKB-SubCell"/>
</dbReference>
<organism evidence="13 14">
    <name type="scientific">Callorhinchus milii</name>
    <name type="common">Ghost shark</name>
    <dbReference type="NCBI Taxonomy" id="7868"/>
    <lineage>
        <taxon>Eukaryota</taxon>
        <taxon>Metazoa</taxon>
        <taxon>Chordata</taxon>
        <taxon>Craniata</taxon>
        <taxon>Vertebrata</taxon>
        <taxon>Chondrichthyes</taxon>
        <taxon>Holocephali</taxon>
        <taxon>Chimaeriformes</taxon>
        <taxon>Callorhinchidae</taxon>
        <taxon>Callorhinchus</taxon>
    </lineage>
</organism>
<evidence type="ECO:0000259" key="10">
    <source>
        <dbReference type="PROSITE" id="PS50011"/>
    </source>
</evidence>
<dbReference type="FunFam" id="2.60.40.10:FF:000428">
    <property type="entry name" value="striated muscle preferentially expressed protein kinase"/>
    <property type="match status" value="1"/>
</dbReference>
<dbReference type="SUPFAM" id="SSF56112">
    <property type="entry name" value="Protein kinase-like (PK-like)"/>
    <property type="match status" value="2"/>
</dbReference>
<dbReference type="FunFam" id="2.60.40.10:FF:000107">
    <property type="entry name" value="Myosin, light chain kinase a"/>
    <property type="match status" value="1"/>
</dbReference>
<dbReference type="Ensembl" id="ENSCMIT00000015127.1">
    <property type="protein sequence ID" value="ENSCMIP00000014814.1"/>
    <property type="gene ID" value="ENSCMIG00000007266.1"/>
</dbReference>
<dbReference type="Gene3D" id="3.30.200.20">
    <property type="entry name" value="Phosphorylase Kinase, domain 1"/>
    <property type="match status" value="2"/>
</dbReference>
<dbReference type="Pfam" id="PF07679">
    <property type="entry name" value="I-set"/>
    <property type="match status" value="9"/>
</dbReference>
<feature type="compositionally biased region" description="Polar residues" evidence="9">
    <location>
        <begin position="197"/>
        <end position="217"/>
    </location>
</feature>
<feature type="region of interest" description="Disordered" evidence="9">
    <location>
        <begin position="2667"/>
        <end position="2698"/>
    </location>
</feature>
<evidence type="ECO:0000313" key="14">
    <source>
        <dbReference type="Proteomes" id="UP000314986"/>
    </source>
</evidence>
<feature type="region of interest" description="Disordered" evidence="9">
    <location>
        <begin position="2130"/>
        <end position="2165"/>
    </location>
</feature>
<dbReference type="FunFam" id="1.10.510.10:FF:000363">
    <property type="entry name" value="Striated muscle preferentially expressed protein kinase"/>
    <property type="match status" value="1"/>
</dbReference>
<dbReference type="GO" id="GO:0003007">
    <property type="term" value="P:heart morphogenesis"/>
    <property type="evidence" value="ECO:0007669"/>
    <property type="project" value="UniProtKB-ARBA"/>
</dbReference>
<feature type="domain" description="Ig-like" evidence="11">
    <location>
        <begin position="1078"/>
        <end position="1153"/>
    </location>
</feature>
<dbReference type="InterPro" id="IPR000719">
    <property type="entry name" value="Prot_kinase_dom"/>
</dbReference>
<evidence type="ECO:0000256" key="5">
    <source>
        <dbReference type="ARBA" id="ARBA00022840"/>
    </source>
</evidence>
<dbReference type="SUPFAM" id="SSF49265">
    <property type="entry name" value="Fibronectin type III"/>
    <property type="match status" value="1"/>
</dbReference>
<evidence type="ECO:0000259" key="12">
    <source>
        <dbReference type="PROSITE" id="PS50853"/>
    </source>
</evidence>
<feature type="domain" description="Protein kinase" evidence="10">
    <location>
        <begin position="1699"/>
        <end position="1951"/>
    </location>
</feature>
<evidence type="ECO:0000313" key="13">
    <source>
        <dbReference type="Ensembl" id="ENSCMIP00000014814.1"/>
    </source>
</evidence>
<feature type="region of interest" description="Disordered" evidence="9">
    <location>
        <begin position="138"/>
        <end position="217"/>
    </location>
</feature>
<dbReference type="SMART" id="SM00220">
    <property type="entry name" value="S_TKc"/>
    <property type="match status" value="2"/>
</dbReference>
<dbReference type="PROSITE" id="PS50011">
    <property type="entry name" value="PROTEIN_KINASE_DOM"/>
    <property type="match status" value="2"/>
</dbReference>
<dbReference type="InterPro" id="IPR013098">
    <property type="entry name" value="Ig_I-set"/>
</dbReference>
<feature type="domain" description="Ig-like" evidence="11">
    <location>
        <begin position="804"/>
        <end position="893"/>
    </location>
</feature>
<feature type="domain" description="Ig-like" evidence="11">
    <location>
        <begin position="1156"/>
        <end position="1250"/>
    </location>
</feature>
<dbReference type="Proteomes" id="UP000314986">
    <property type="component" value="Unassembled WGS sequence"/>
</dbReference>
<dbReference type="SMART" id="SM00409">
    <property type="entry name" value="IG"/>
    <property type="match status" value="9"/>
</dbReference>
<feature type="domain" description="Protein kinase" evidence="10">
    <location>
        <begin position="3376"/>
        <end position="3628"/>
    </location>
</feature>
<feature type="region of interest" description="Disordered" evidence="9">
    <location>
        <begin position="3341"/>
        <end position="3372"/>
    </location>
</feature>
<feature type="compositionally biased region" description="Basic and acidic residues" evidence="9">
    <location>
        <begin position="2745"/>
        <end position="2754"/>
    </location>
</feature>
<dbReference type="STRING" id="7868.ENSCMIP00000014814"/>
<dbReference type="SUPFAM" id="SSF48726">
    <property type="entry name" value="Immunoglobulin"/>
    <property type="match status" value="9"/>
</dbReference>
<dbReference type="SMART" id="SM00408">
    <property type="entry name" value="IGc2"/>
    <property type="match status" value="9"/>
</dbReference>
<dbReference type="InterPro" id="IPR007110">
    <property type="entry name" value="Ig-like_dom"/>
</dbReference>
<name>A0A4W3I0W5_CALMI</name>
<dbReference type="FunFam" id="2.60.40.10:FF:000080">
    <property type="entry name" value="Myosin light chain kinase, smooth muscle"/>
    <property type="match status" value="1"/>
</dbReference>
<dbReference type="FunFam" id="2.60.40.10:FF:000032">
    <property type="entry name" value="palladin isoform X1"/>
    <property type="match status" value="2"/>
</dbReference>
<keyword evidence="5 8" id="KW-0067">ATP-binding</keyword>
<dbReference type="PANTHER" id="PTHR47633:SF3">
    <property type="entry name" value="STRIATED MUSCLE PREFERENTIALLY EXPRESSED PROTEIN KINASE"/>
    <property type="match status" value="1"/>
</dbReference>
<dbReference type="PANTHER" id="PTHR47633">
    <property type="entry name" value="IMMUNOGLOBULIN"/>
    <property type="match status" value="1"/>
</dbReference>
<dbReference type="PROSITE" id="PS00107">
    <property type="entry name" value="PROTEIN_KINASE_ATP"/>
    <property type="match status" value="1"/>
</dbReference>
<feature type="compositionally biased region" description="Basic and acidic residues" evidence="9">
    <location>
        <begin position="2913"/>
        <end position="2924"/>
    </location>
</feature>
<evidence type="ECO:0000256" key="4">
    <source>
        <dbReference type="ARBA" id="ARBA00022741"/>
    </source>
</evidence>
<evidence type="ECO:0000259" key="11">
    <source>
        <dbReference type="PROSITE" id="PS50835"/>
    </source>
</evidence>
<evidence type="ECO:0000256" key="7">
    <source>
        <dbReference type="ARBA" id="ARBA00023319"/>
    </source>
</evidence>
<feature type="compositionally biased region" description="Low complexity" evidence="9">
    <location>
        <begin position="2861"/>
        <end position="2874"/>
    </location>
</feature>
<dbReference type="GO" id="GO:0005524">
    <property type="term" value="F:ATP binding"/>
    <property type="evidence" value="ECO:0007669"/>
    <property type="project" value="UniProtKB-UniRule"/>
</dbReference>
<feature type="compositionally biased region" description="Low complexity" evidence="9">
    <location>
        <begin position="285"/>
        <end position="330"/>
    </location>
</feature>
<feature type="binding site" evidence="8">
    <location>
        <position position="1728"/>
    </location>
    <ligand>
        <name>ATP</name>
        <dbReference type="ChEBI" id="CHEBI:30616"/>
    </ligand>
</feature>
<dbReference type="GeneTree" id="ENSGT00940000163418"/>
<dbReference type="Pfam" id="PF00069">
    <property type="entry name" value="Pkinase"/>
    <property type="match status" value="2"/>
</dbReference>
<feature type="compositionally biased region" description="Polar residues" evidence="9">
    <location>
        <begin position="260"/>
        <end position="282"/>
    </location>
</feature>
<comment type="similarity">
    <text evidence="2">Belongs to the protein kinase superfamily. CAMK Ser/Thr protein kinase family.</text>
</comment>
<feature type="compositionally biased region" description="Basic and acidic residues" evidence="9">
    <location>
        <begin position="2848"/>
        <end position="2857"/>
    </location>
</feature>
<feature type="region of interest" description="Disordered" evidence="9">
    <location>
        <begin position="3144"/>
        <end position="3163"/>
    </location>
</feature>
<feature type="domain" description="Fibronectin type-III" evidence="12">
    <location>
        <begin position="1383"/>
        <end position="1480"/>
    </location>
</feature>
<evidence type="ECO:0000256" key="3">
    <source>
        <dbReference type="ARBA" id="ARBA00022737"/>
    </source>
</evidence>
<keyword evidence="6" id="KW-1015">Disulfide bond</keyword>
<dbReference type="CDD" id="cd00063">
    <property type="entry name" value="FN3"/>
    <property type="match status" value="2"/>
</dbReference>
<feature type="domain" description="Ig-like" evidence="11">
    <location>
        <begin position="1286"/>
        <end position="1376"/>
    </location>
</feature>
<dbReference type="InterPro" id="IPR036179">
    <property type="entry name" value="Ig-like_dom_sf"/>
</dbReference>